<feature type="region of interest" description="Disordered" evidence="1">
    <location>
        <begin position="82"/>
        <end position="106"/>
    </location>
</feature>
<evidence type="ECO:0000313" key="4">
    <source>
        <dbReference type="Proteomes" id="UP000306808"/>
    </source>
</evidence>
<sequence>MNKFIKKSIAVAGAVALALTATVGFSAFKHVEEENKVITNEHWDFIGAANPADNDPTDASQYALATSVEACDVGTEACQLYAPSNGSPTNPQPDLSQPAPNFSSQTVAQRIANALDNNGNETLTMKD</sequence>
<dbReference type="EMBL" id="SUME01000001">
    <property type="protein sequence ID" value="TJZ63322.1"/>
    <property type="molecule type" value="Genomic_DNA"/>
</dbReference>
<name>A0A4U0P918_9SPHI</name>
<feature type="signal peptide" evidence="2">
    <location>
        <begin position="1"/>
        <end position="26"/>
    </location>
</feature>
<dbReference type="AlphaFoldDB" id="A0A4U0P918"/>
<evidence type="ECO:0000256" key="1">
    <source>
        <dbReference type="SAM" id="MobiDB-lite"/>
    </source>
</evidence>
<evidence type="ECO:0000256" key="2">
    <source>
        <dbReference type="SAM" id="SignalP"/>
    </source>
</evidence>
<keyword evidence="4" id="KW-1185">Reference proteome</keyword>
<gene>
    <name evidence="3" type="ORF">FAZ15_03320</name>
</gene>
<comment type="caution">
    <text evidence="3">The sequence shown here is derived from an EMBL/GenBank/DDBJ whole genome shotgun (WGS) entry which is preliminary data.</text>
</comment>
<dbReference type="RefSeq" id="WP_136899866.1">
    <property type="nucleotide sequence ID" value="NZ_SUME01000001.1"/>
</dbReference>
<accession>A0A4U0P918</accession>
<protein>
    <submittedName>
        <fullName evidence="3">Uncharacterized protein</fullName>
    </submittedName>
</protein>
<reference evidence="3 4" key="1">
    <citation type="submission" date="2019-04" db="EMBL/GenBank/DDBJ databases">
        <title>Sphingobacterium olei sp. nov., isolated from oil-contaminated soil.</title>
        <authorList>
            <person name="Liu B."/>
        </authorList>
    </citation>
    <scope>NUCLEOTIDE SEQUENCE [LARGE SCALE GENOMIC DNA]</scope>
    <source>
        <strain evidence="3 4">HAL-9</strain>
    </source>
</reference>
<feature type="chain" id="PRO_5020405508" evidence="2">
    <location>
        <begin position="27"/>
        <end position="127"/>
    </location>
</feature>
<dbReference type="Proteomes" id="UP000306808">
    <property type="component" value="Unassembled WGS sequence"/>
</dbReference>
<evidence type="ECO:0000313" key="3">
    <source>
        <dbReference type="EMBL" id="TJZ63322.1"/>
    </source>
</evidence>
<proteinExistence type="predicted"/>
<organism evidence="3 4">
    <name type="scientific">Sphingobacterium olei</name>
    <dbReference type="NCBI Taxonomy" id="2571155"/>
    <lineage>
        <taxon>Bacteria</taxon>
        <taxon>Pseudomonadati</taxon>
        <taxon>Bacteroidota</taxon>
        <taxon>Sphingobacteriia</taxon>
        <taxon>Sphingobacteriales</taxon>
        <taxon>Sphingobacteriaceae</taxon>
        <taxon>Sphingobacterium</taxon>
    </lineage>
</organism>
<keyword evidence="2" id="KW-0732">Signal</keyword>